<name>A0A1C3HI29_SERMA</name>
<sequence>MVQKTVKSTIKTQGFIDIVQRLNLANRLPSENSYSHEDVILHPEKFVNYGFSIYPSQGELIYLLCRAIGAKRVIDFATSLGMSALYFAAAMKDNGGGQVFGSELVPEKAKIAMTNLEGAGLQQYVDIKVGDARRTLRTVDGPIDFALIDGWPGNEGVSLAREVMEIITPKLRVGALIMNDNGEPDFMEYIHNPRNGFISISLPIKTTTELAMKLF</sequence>
<evidence type="ECO:0000313" key="1">
    <source>
        <dbReference type="EMBL" id="SAY44687.1"/>
    </source>
</evidence>
<dbReference type="PANTHER" id="PTHR43167">
    <property type="entry name" value="PUTATIVE (AFU_ORTHOLOGUE AFUA_6G01830)-RELATED"/>
    <property type="match status" value="1"/>
</dbReference>
<protein>
    <submittedName>
        <fullName evidence="1">O-methyltransferase</fullName>
    </submittedName>
</protein>
<reference evidence="1" key="1">
    <citation type="submission" date="2016-05" db="EMBL/GenBank/DDBJ databases">
        <authorList>
            <person name="Cock P.J.A."/>
            <person name="Cock P.J.A."/>
        </authorList>
    </citation>
    <scope>NUCLEOTIDE SEQUENCE</scope>
    <source>
        <strain evidence="1">PWN146_assembly</strain>
    </source>
</reference>
<dbReference type="CDD" id="cd02440">
    <property type="entry name" value="AdoMet_MTases"/>
    <property type="match status" value="1"/>
</dbReference>
<accession>A0A1C3HI29</accession>
<dbReference type="SUPFAM" id="SSF53335">
    <property type="entry name" value="S-adenosyl-L-methionine-dependent methyltransferases"/>
    <property type="match status" value="1"/>
</dbReference>
<keyword evidence="1" id="KW-0808">Transferase</keyword>
<keyword evidence="1" id="KW-0489">Methyltransferase</keyword>
<gene>
    <name evidence="1" type="ORF">PWN146_03398</name>
</gene>
<dbReference type="EMBL" id="LT575490">
    <property type="protein sequence ID" value="SAY44687.1"/>
    <property type="molecule type" value="Genomic_DNA"/>
</dbReference>
<dbReference type="InterPro" id="IPR029063">
    <property type="entry name" value="SAM-dependent_MTases_sf"/>
</dbReference>
<dbReference type="AlphaFoldDB" id="A0A1C3HI29"/>
<dbReference type="GO" id="GO:0032259">
    <property type="term" value="P:methylation"/>
    <property type="evidence" value="ECO:0007669"/>
    <property type="project" value="UniProtKB-KW"/>
</dbReference>
<proteinExistence type="predicted"/>
<organism evidence="1">
    <name type="scientific">Serratia marcescens</name>
    <dbReference type="NCBI Taxonomy" id="615"/>
    <lineage>
        <taxon>Bacteria</taxon>
        <taxon>Pseudomonadati</taxon>
        <taxon>Pseudomonadota</taxon>
        <taxon>Gammaproteobacteria</taxon>
        <taxon>Enterobacterales</taxon>
        <taxon>Yersiniaceae</taxon>
        <taxon>Serratia</taxon>
    </lineage>
</organism>
<dbReference type="PANTHER" id="PTHR43167:SF1">
    <property type="entry name" value="PUTATIVE (AFU_ORTHOLOGUE AFUA_6G01830)-RELATED"/>
    <property type="match status" value="1"/>
</dbReference>
<dbReference type="Pfam" id="PF13578">
    <property type="entry name" value="Methyltransf_24"/>
    <property type="match status" value="1"/>
</dbReference>
<dbReference type="GO" id="GO:0008168">
    <property type="term" value="F:methyltransferase activity"/>
    <property type="evidence" value="ECO:0007669"/>
    <property type="project" value="UniProtKB-KW"/>
</dbReference>
<dbReference type="Gene3D" id="3.40.50.150">
    <property type="entry name" value="Vaccinia Virus protein VP39"/>
    <property type="match status" value="1"/>
</dbReference>